<dbReference type="InterPro" id="IPR003593">
    <property type="entry name" value="AAA+_ATPase"/>
</dbReference>
<evidence type="ECO:0000259" key="5">
    <source>
        <dbReference type="SMART" id="SM00382"/>
    </source>
</evidence>
<protein>
    <submittedName>
        <fullName evidence="6">AAA ATPase</fullName>
    </submittedName>
</protein>
<dbReference type="NCBIfam" id="TIGR02928">
    <property type="entry name" value="orc1/cdc6 family replication initiation protein"/>
    <property type="match status" value="1"/>
</dbReference>
<keyword evidence="2" id="KW-0235">DNA replication</keyword>
<sequence length="331" mass="37411">MHLREGQIDHLRSVLEPIQYGQRVDGAFIYGPPGGGKTHAAQMLVRRLKQAADHVRTTHIDCWNHNTHSAIVTQLLEGLGGVAAPSNAAGYALMDQLRDNLESPYVVILDEADQIEDDRTLYELHECPRVSVICIANDYGEFFDPLDMRVESRLNAYQPIEFPKYNNDQLETILEGRIRNGVRPGAVPDSVVATIVDVSHNDARKAIDNLRKALDRADARGRDVVTEAIVREVAPETERELVEKTFSKLTRRQRVLYEILVEDGGRLSIGEVYEQFRERYDAGDGDMPTQRTAKRQLKKLSHYDIIGWAGENSARRYWAATDELYPDATAE</sequence>
<dbReference type="InterPro" id="IPR027417">
    <property type="entry name" value="P-loop_NTPase"/>
</dbReference>
<dbReference type="Gene3D" id="3.40.50.300">
    <property type="entry name" value="P-loop containing nucleotide triphosphate hydrolases"/>
    <property type="match status" value="1"/>
</dbReference>
<dbReference type="PANTHER" id="PTHR10763:SF22">
    <property type="entry name" value="ORC1-TYPE DNA REPLICATION PROTEIN"/>
    <property type="match status" value="1"/>
</dbReference>
<comment type="similarity">
    <text evidence="1">Belongs to the CDC6/cdc18 family.</text>
</comment>
<evidence type="ECO:0000313" key="7">
    <source>
        <dbReference type="Proteomes" id="UP000011592"/>
    </source>
</evidence>
<keyword evidence="4" id="KW-0067">ATP-binding</keyword>
<dbReference type="GO" id="GO:0005524">
    <property type="term" value="F:ATP binding"/>
    <property type="evidence" value="ECO:0007669"/>
    <property type="project" value="UniProtKB-KW"/>
</dbReference>
<gene>
    <name evidence="6" type="ORF">C486_00290</name>
</gene>
<evidence type="ECO:0000313" key="6">
    <source>
        <dbReference type="EMBL" id="ELY85050.1"/>
    </source>
</evidence>
<dbReference type="Gene3D" id="1.10.8.60">
    <property type="match status" value="1"/>
</dbReference>
<reference evidence="6 7" key="1">
    <citation type="journal article" date="2014" name="PLoS Genet.">
        <title>Phylogenetically driven sequencing of extremely halophilic archaea reveals strategies for static and dynamic osmo-response.</title>
        <authorList>
            <person name="Becker E.A."/>
            <person name="Seitzer P.M."/>
            <person name="Tritt A."/>
            <person name="Larsen D."/>
            <person name="Krusor M."/>
            <person name="Yao A.I."/>
            <person name="Wu D."/>
            <person name="Madern D."/>
            <person name="Eisen J.A."/>
            <person name="Darling A.E."/>
            <person name="Facciotti M.T."/>
        </authorList>
    </citation>
    <scope>NUCLEOTIDE SEQUENCE [LARGE SCALE GENOMIC DNA]</scope>
    <source>
        <strain evidence="6 7">JCM 14663</strain>
    </source>
</reference>
<dbReference type="AlphaFoldDB" id="L9ZF44"/>
<dbReference type="CDD" id="cd00009">
    <property type="entry name" value="AAA"/>
    <property type="match status" value="1"/>
</dbReference>
<dbReference type="InterPro" id="IPR049945">
    <property type="entry name" value="AAA_22"/>
</dbReference>
<keyword evidence="7" id="KW-1185">Reference proteome</keyword>
<dbReference type="GO" id="GO:0006260">
    <property type="term" value="P:DNA replication"/>
    <property type="evidence" value="ECO:0007669"/>
    <property type="project" value="UniProtKB-KW"/>
</dbReference>
<dbReference type="SUPFAM" id="SSF52540">
    <property type="entry name" value="P-loop containing nucleoside triphosphate hydrolases"/>
    <property type="match status" value="1"/>
</dbReference>
<organism evidence="6 7">
    <name type="scientific">Natrinema gari JCM 14663</name>
    <dbReference type="NCBI Taxonomy" id="1230459"/>
    <lineage>
        <taxon>Archaea</taxon>
        <taxon>Methanobacteriati</taxon>
        <taxon>Methanobacteriota</taxon>
        <taxon>Stenosarchaea group</taxon>
        <taxon>Halobacteria</taxon>
        <taxon>Halobacteriales</taxon>
        <taxon>Natrialbaceae</taxon>
        <taxon>Natrinema</taxon>
    </lineage>
</organism>
<accession>L9ZF44</accession>
<evidence type="ECO:0000256" key="1">
    <source>
        <dbReference type="ARBA" id="ARBA00006184"/>
    </source>
</evidence>
<feature type="domain" description="AAA+ ATPase" evidence="5">
    <location>
        <begin position="23"/>
        <end position="161"/>
    </location>
</feature>
<name>L9ZF44_9EURY</name>
<dbReference type="Proteomes" id="UP000011592">
    <property type="component" value="Unassembled WGS sequence"/>
</dbReference>
<dbReference type="SMART" id="SM00382">
    <property type="entry name" value="AAA"/>
    <property type="match status" value="1"/>
</dbReference>
<comment type="caution">
    <text evidence="6">The sequence shown here is derived from an EMBL/GenBank/DDBJ whole genome shotgun (WGS) entry which is preliminary data.</text>
</comment>
<keyword evidence="3" id="KW-0547">Nucleotide-binding</keyword>
<dbReference type="InterPro" id="IPR050311">
    <property type="entry name" value="ORC1/CDC6"/>
</dbReference>
<dbReference type="Pfam" id="PF13401">
    <property type="entry name" value="AAA_22"/>
    <property type="match status" value="1"/>
</dbReference>
<evidence type="ECO:0000256" key="3">
    <source>
        <dbReference type="ARBA" id="ARBA00022741"/>
    </source>
</evidence>
<evidence type="ECO:0000256" key="2">
    <source>
        <dbReference type="ARBA" id="ARBA00022705"/>
    </source>
</evidence>
<dbReference type="InterPro" id="IPR014277">
    <property type="entry name" value="Orc1/Cdc6_arc"/>
</dbReference>
<dbReference type="InterPro" id="IPR055237">
    <property type="entry name" value="Cdc6_lid"/>
</dbReference>
<dbReference type="PANTHER" id="PTHR10763">
    <property type="entry name" value="CELL DIVISION CONTROL PROTEIN 6-RELATED"/>
    <property type="match status" value="1"/>
</dbReference>
<dbReference type="EMBL" id="AOIJ01000010">
    <property type="protein sequence ID" value="ELY85050.1"/>
    <property type="molecule type" value="Genomic_DNA"/>
</dbReference>
<dbReference type="Pfam" id="PF22703">
    <property type="entry name" value="Cdc6_lid"/>
    <property type="match status" value="1"/>
</dbReference>
<evidence type="ECO:0000256" key="4">
    <source>
        <dbReference type="ARBA" id="ARBA00022840"/>
    </source>
</evidence>
<proteinExistence type="inferred from homology"/>
<dbReference type="PATRIC" id="fig|1230459.4.peg.56"/>
<dbReference type="GO" id="GO:0016887">
    <property type="term" value="F:ATP hydrolysis activity"/>
    <property type="evidence" value="ECO:0007669"/>
    <property type="project" value="InterPro"/>
</dbReference>